<feature type="transmembrane region" description="Helical" evidence="7">
    <location>
        <begin position="234"/>
        <end position="254"/>
    </location>
</feature>
<accession>A0ABV3E2B1</accession>
<organism evidence="9 10">
    <name type="scientific">Streptomyces griseoloalbus</name>
    <dbReference type="NCBI Taxonomy" id="67303"/>
    <lineage>
        <taxon>Bacteria</taxon>
        <taxon>Bacillati</taxon>
        <taxon>Actinomycetota</taxon>
        <taxon>Actinomycetes</taxon>
        <taxon>Kitasatosporales</taxon>
        <taxon>Streptomycetaceae</taxon>
        <taxon>Streptomyces</taxon>
    </lineage>
</organism>
<feature type="transmembrane region" description="Helical" evidence="7">
    <location>
        <begin position="31"/>
        <end position="55"/>
    </location>
</feature>
<feature type="transmembrane region" description="Helical" evidence="7">
    <location>
        <begin position="155"/>
        <end position="174"/>
    </location>
</feature>
<dbReference type="InterPro" id="IPR036259">
    <property type="entry name" value="MFS_trans_sf"/>
</dbReference>
<feature type="transmembrane region" description="Helical" evidence="7">
    <location>
        <begin position="328"/>
        <end position="350"/>
    </location>
</feature>
<keyword evidence="10" id="KW-1185">Reference proteome</keyword>
<dbReference type="PANTHER" id="PTHR23517:SF2">
    <property type="entry name" value="MULTIDRUG RESISTANCE PROTEIN MDTH"/>
    <property type="match status" value="1"/>
</dbReference>
<keyword evidence="3" id="KW-1003">Cell membrane</keyword>
<evidence type="ECO:0000313" key="10">
    <source>
        <dbReference type="Proteomes" id="UP001551582"/>
    </source>
</evidence>
<feature type="transmembrane region" description="Helical" evidence="7">
    <location>
        <begin position="298"/>
        <end position="316"/>
    </location>
</feature>
<keyword evidence="2" id="KW-0813">Transport</keyword>
<comment type="caution">
    <text evidence="9">The sequence shown here is derived from an EMBL/GenBank/DDBJ whole genome shotgun (WGS) entry which is preliminary data.</text>
</comment>
<feature type="transmembrane region" description="Helical" evidence="7">
    <location>
        <begin position="362"/>
        <end position="381"/>
    </location>
</feature>
<feature type="transmembrane region" description="Helical" evidence="7">
    <location>
        <begin position="92"/>
        <end position="110"/>
    </location>
</feature>
<evidence type="ECO:0000256" key="2">
    <source>
        <dbReference type="ARBA" id="ARBA00022448"/>
    </source>
</evidence>
<protein>
    <submittedName>
        <fullName evidence="9">MFS transporter</fullName>
    </submittedName>
</protein>
<evidence type="ECO:0000313" key="9">
    <source>
        <dbReference type="EMBL" id="MEU9350802.1"/>
    </source>
</evidence>
<keyword evidence="5 7" id="KW-1133">Transmembrane helix</keyword>
<feature type="transmembrane region" description="Helical" evidence="7">
    <location>
        <begin position="61"/>
        <end position="85"/>
    </location>
</feature>
<evidence type="ECO:0000256" key="3">
    <source>
        <dbReference type="ARBA" id="ARBA00022475"/>
    </source>
</evidence>
<dbReference type="InterPro" id="IPR011701">
    <property type="entry name" value="MFS"/>
</dbReference>
<dbReference type="PROSITE" id="PS50850">
    <property type="entry name" value="MFS"/>
    <property type="match status" value="1"/>
</dbReference>
<proteinExistence type="predicted"/>
<dbReference type="PANTHER" id="PTHR23517">
    <property type="entry name" value="RESISTANCE PROTEIN MDTM, PUTATIVE-RELATED-RELATED"/>
    <property type="match status" value="1"/>
</dbReference>
<dbReference type="Pfam" id="PF07690">
    <property type="entry name" value="MFS_1"/>
    <property type="match status" value="1"/>
</dbReference>
<comment type="subcellular location">
    <subcellularLocation>
        <location evidence="1">Cell membrane</location>
        <topology evidence="1">Multi-pass membrane protein</topology>
    </subcellularLocation>
</comment>
<evidence type="ECO:0000259" key="8">
    <source>
        <dbReference type="PROSITE" id="PS50850"/>
    </source>
</evidence>
<evidence type="ECO:0000256" key="1">
    <source>
        <dbReference type="ARBA" id="ARBA00004651"/>
    </source>
</evidence>
<dbReference type="RefSeq" id="WP_359977479.1">
    <property type="nucleotide sequence ID" value="NZ_JBEZLS010000004.1"/>
</dbReference>
<gene>
    <name evidence="9" type="ORF">AB0D65_07225</name>
</gene>
<feature type="transmembrane region" description="Helical" evidence="7">
    <location>
        <begin position="387"/>
        <end position="406"/>
    </location>
</feature>
<evidence type="ECO:0000256" key="7">
    <source>
        <dbReference type="SAM" id="Phobius"/>
    </source>
</evidence>
<dbReference type="InterPro" id="IPR050171">
    <property type="entry name" value="MFS_Transporters"/>
</dbReference>
<evidence type="ECO:0000256" key="5">
    <source>
        <dbReference type="ARBA" id="ARBA00022989"/>
    </source>
</evidence>
<keyword evidence="6 7" id="KW-0472">Membrane</keyword>
<sequence>MSVEETARGTDAEAAAGIARTWREAPLPVKAVIAGIMVNRLGGFLQVFLVLFMVARGFPEVQAGFAVAAHGAGAVAGILLGGWLIGRIGVRLSIVASMALNAALTAAVLYASSYPVMLLLAAGTGAAGQVYRPASAELVSRLTGEQRRVMVFAMYRLATNIGTTAAPLIGAALLTHSYALLFWGEAAAALAVAVLGHLLLPADRPTGPARAADGPPRRPEGATGYRAVLRDRSFVLFLAAILGFSAVYTQYLSTLPLAVRAHGFDTFVYGVLVAVNGAIVIACELAVTRKVQRWPARLAAIAGILAVGAGLTAYALPLGVAGLVAATVVWSVGEIIGSPTMTAYPALAAAPENRGRYLGASQAMFGVGSAVGPAAGVAAWALMGDTVWLLCGAVAAFAAVAAYYGMPAPERRSPRPHQEK</sequence>
<feature type="domain" description="Major facilitator superfamily (MFS) profile" evidence="8">
    <location>
        <begin position="27"/>
        <end position="410"/>
    </location>
</feature>
<feature type="transmembrane region" description="Helical" evidence="7">
    <location>
        <begin position="180"/>
        <end position="200"/>
    </location>
</feature>
<feature type="transmembrane region" description="Helical" evidence="7">
    <location>
        <begin position="266"/>
        <end position="286"/>
    </location>
</feature>
<dbReference type="Proteomes" id="UP001551582">
    <property type="component" value="Unassembled WGS sequence"/>
</dbReference>
<name>A0ABV3E2B1_9ACTN</name>
<evidence type="ECO:0000256" key="6">
    <source>
        <dbReference type="ARBA" id="ARBA00023136"/>
    </source>
</evidence>
<dbReference type="InterPro" id="IPR020846">
    <property type="entry name" value="MFS_dom"/>
</dbReference>
<feature type="transmembrane region" description="Helical" evidence="7">
    <location>
        <begin position="116"/>
        <end position="134"/>
    </location>
</feature>
<dbReference type="EMBL" id="JBEZLS010000004">
    <property type="protein sequence ID" value="MEU9350802.1"/>
    <property type="molecule type" value="Genomic_DNA"/>
</dbReference>
<evidence type="ECO:0000256" key="4">
    <source>
        <dbReference type="ARBA" id="ARBA00022692"/>
    </source>
</evidence>
<dbReference type="SUPFAM" id="SSF103473">
    <property type="entry name" value="MFS general substrate transporter"/>
    <property type="match status" value="1"/>
</dbReference>
<reference evidence="9 10" key="1">
    <citation type="submission" date="2024-06" db="EMBL/GenBank/DDBJ databases">
        <title>The Natural Products Discovery Center: Release of the First 8490 Sequenced Strains for Exploring Actinobacteria Biosynthetic Diversity.</title>
        <authorList>
            <person name="Kalkreuter E."/>
            <person name="Kautsar S.A."/>
            <person name="Yang D."/>
            <person name="Bader C.D."/>
            <person name="Teijaro C.N."/>
            <person name="Fluegel L."/>
            <person name="Davis C.M."/>
            <person name="Simpson J.R."/>
            <person name="Lauterbach L."/>
            <person name="Steele A.D."/>
            <person name="Gui C."/>
            <person name="Meng S."/>
            <person name="Li G."/>
            <person name="Viehrig K."/>
            <person name="Ye F."/>
            <person name="Su P."/>
            <person name="Kiefer A.F."/>
            <person name="Nichols A."/>
            <person name="Cepeda A.J."/>
            <person name="Yan W."/>
            <person name="Fan B."/>
            <person name="Jiang Y."/>
            <person name="Adhikari A."/>
            <person name="Zheng C.-J."/>
            <person name="Schuster L."/>
            <person name="Cowan T.M."/>
            <person name="Smanski M.J."/>
            <person name="Chevrette M.G."/>
            <person name="De Carvalho L.P.S."/>
            <person name="Shen B."/>
        </authorList>
    </citation>
    <scope>NUCLEOTIDE SEQUENCE [LARGE SCALE GENOMIC DNA]</scope>
    <source>
        <strain evidence="9 10">NPDC048274</strain>
    </source>
</reference>
<dbReference type="Gene3D" id="1.20.1250.20">
    <property type="entry name" value="MFS general substrate transporter like domains"/>
    <property type="match status" value="1"/>
</dbReference>
<keyword evidence="4 7" id="KW-0812">Transmembrane</keyword>